<feature type="region of interest" description="Disordered" evidence="16">
    <location>
        <begin position="357"/>
        <end position="414"/>
    </location>
</feature>
<dbReference type="InterPro" id="IPR013783">
    <property type="entry name" value="Ig-like_fold"/>
</dbReference>
<evidence type="ECO:0000256" key="13">
    <source>
        <dbReference type="ARBA" id="ARBA00023157"/>
    </source>
</evidence>
<dbReference type="EC" id="2.7.10.1" evidence="2"/>
<dbReference type="Pfam" id="PF12810">
    <property type="entry name" value="ALK_LTK_GRD"/>
    <property type="match status" value="3"/>
</dbReference>
<evidence type="ECO:0000256" key="6">
    <source>
        <dbReference type="ARBA" id="ARBA00022729"/>
    </source>
</evidence>
<evidence type="ECO:0000256" key="14">
    <source>
        <dbReference type="ARBA" id="ARBA00023170"/>
    </source>
</evidence>
<keyword evidence="11" id="KW-0472">Membrane</keyword>
<gene>
    <name evidence="19" type="ORF">Q5H93_23005</name>
</gene>
<evidence type="ECO:0000256" key="1">
    <source>
        <dbReference type="ARBA" id="ARBA00004251"/>
    </source>
</evidence>
<feature type="domain" description="ALK/LTK-like glycine-rich" evidence="18">
    <location>
        <begin position="298"/>
        <end position="498"/>
    </location>
</feature>
<keyword evidence="14" id="KW-0675">Receptor</keyword>
<keyword evidence="9" id="KW-0067">ATP-binding</keyword>
<feature type="compositionally biased region" description="Gly residues" evidence="16">
    <location>
        <begin position="170"/>
        <end position="187"/>
    </location>
</feature>
<feature type="region of interest" description="Disordered" evidence="16">
    <location>
        <begin position="118"/>
        <end position="140"/>
    </location>
</feature>
<feature type="compositionally biased region" description="Polar residues" evidence="16">
    <location>
        <begin position="371"/>
        <end position="383"/>
    </location>
</feature>
<evidence type="ECO:0000256" key="10">
    <source>
        <dbReference type="ARBA" id="ARBA00022989"/>
    </source>
</evidence>
<dbReference type="InterPro" id="IPR055163">
    <property type="entry name" value="ALK/LTK-like_GRD"/>
</dbReference>
<keyword evidence="15" id="KW-0325">Glycoprotein</keyword>
<organism evidence="19 20">
    <name type="scientific">Hymenobacter aranciens</name>
    <dbReference type="NCBI Taxonomy" id="3063996"/>
    <lineage>
        <taxon>Bacteria</taxon>
        <taxon>Pseudomonadati</taxon>
        <taxon>Bacteroidota</taxon>
        <taxon>Cytophagia</taxon>
        <taxon>Cytophagales</taxon>
        <taxon>Hymenobacteraceae</taxon>
        <taxon>Hymenobacter</taxon>
    </lineage>
</organism>
<dbReference type="InterPro" id="IPR026444">
    <property type="entry name" value="Secre_tail"/>
</dbReference>
<reference evidence="19" key="1">
    <citation type="submission" date="2023-07" db="EMBL/GenBank/DDBJ databases">
        <authorList>
            <person name="Kim M.K."/>
        </authorList>
    </citation>
    <scope>NUCLEOTIDE SEQUENCE</scope>
    <source>
        <strain evidence="19">ASUV-10-1</strain>
    </source>
</reference>
<dbReference type="Proteomes" id="UP001176429">
    <property type="component" value="Unassembled WGS sequence"/>
</dbReference>
<evidence type="ECO:0000256" key="4">
    <source>
        <dbReference type="ARBA" id="ARBA00022679"/>
    </source>
</evidence>
<evidence type="ECO:0000256" key="8">
    <source>
        <dbReference type="ARBA" id="ARBA00022777"/>
    </source>
</evidence>
<feature type="compositionally biased region" description="Gly residues" evidence="16">
    <location>
        <begin position="195"/>
        <end position="208"/>
    </location>
</feature>
<keyword evidence="3" id="KW-1003">Cell membrane</keyword>
<feature type="region of interest" description="Disordered" evidence="16">
    <location>
        <begin position="681"/>
        <end position="702"/>
    </location>
</feature>
<comment type="subcellular location">
    <subcellularLocation>
        <location evidence="1">Cell membrane</location>
        <topology evidence="1">Single-pass type I membrane protein</topology>
    </subcellularLocation>
</comment>
<name>A0ABT9BH94_9BACT</name>
<protein>
    <recommendedName>
        <fullName evidence="2">receptor protein-tyrosine kinase</fullName>
        <ecNumber evidence="2">2.7.10.1</ecNumber>
    </recommendedName>
</protein>
<feature type="compositionally biased region" description="Gly residues" evidence="16">
    <location>
        <begin position="402"/>
        <end position="413"/>
    </location>
</feature>
<feature type="region of interest" description="Disordered" evidence="16">
    <location>
        <begin position="170"/>
        <end position="208"/>
    </location>
</feature>
<keyword evidence="4" id="KW-0808">Transferase</keyword>
<evidence type="ECO:0000313" key="20">
    <source>
        <dbReference type="Proteomes" id="UP001176429"/>
    </source>
</evidence>
<dbReference type="NCBIfam" id="TIGR04183">
    <property type="entry name" value="Por_Secre_tail"/>
    <property type="match status" value="1"/>
</dbReference>
<dbReference type="EMBL" id="JAUQSY010000023">
    <property type="protein sequence ID" value="MDO7877627.1"/>
    <property type="molecule type" value="Genomic_DNA"/>
</dbReference>
<evidence type="ECO:0000256" key="16">
    <source>
        <dbReference type="SAM" id="MobiDB-lite"/>
    </source>
</evidence>
<feature type="signal peptide" evidence="17">
    <location>
        <begin position="1"/>
        <end position="30"/>
    </location>
</feature>
<keyword evidence="5" id="KW-0812">Transmembrane</keyword>
<dbReference type="Gene3D" id="2.60.40.10">
    <property type="entry name" value="Immunoglobulins"/>
    <property type="match status" value="1"/>
</dbReference>
<keyword evidence="10" id="KW-1133">Transmembrane helix</keyword>
<evidence type="ECO:0000256" key="7">
    <source>
        <dbReference type="ARBA" id="ARBA00022741"/>
    </source>
</evidence>
<evidence type="ECO:0000256" key="3">
    <source>
        <dbReference type="ARBA" id="ARBA00022475"/>
    </source>
</evidence>
<feature type="domain" description="ALK/LTK-like glycine-rich" evidence="18">
    <location>
        <begin position="56"/>
        <end position="250"/>
    </location>
</feature>
<evidence type="ECO:0000256" key="5">
    <source>
        <dbReference type="ARBA" id="ARBA00022692"/>
    </source>
</evidence>
<keyword evidence="12" id="KW-0829">Tyrosine-protein kinase</keyword>
<comment type="caution">
    <text evidence="19">The sequence shown here is derived from an EMBL/GenBank/DDBJ whole genome shotgun (WGS) entry which is preliminary data.</text>
</comment>
<evidence type="ECO:0000256" key="17">
    <source>
        <dbReference type="SAM" id="SignalP"/>
    </source>
</evidence>
<evidence type="ECO:0000256" key="15">
    <source>
        <dbReference type="ARBA" id="ARBA00023180"/>
    </source>
</evidence>
<feature type="compositionally biased region" description="Gly residues" evidence="16">
    <location>
        <begin position="684"/>
        <end position="702"/>
    </location>
</feature>
<evidence type="ECO:0000256" key="12">
    <source>
        <dbReference type="ARBA" id="ARBA00023137"/>
    </source>
</evidence>
<evidence type="ECO:0000256" key="11">
    <source>
        <dbReference type="ARBA" id="ARBA00023136"/>
    </source>
</evidence>
<feature type="chain" id="PRO_5046824010" description="receptor protein-tyrosine kinase" evidence="17">
    <location>
        <begin position="31"/>
        <end position="1250"/>
    </location>
</feature>
<keyword evidence="7" id="KW-0547">Nucleotide-binding</keyword>
<evidence type="ECO:0000256" key="9">
    <source>
        <dbReference type="ARBA" id="ARBA00022840"/>
    </source>
</evidence>
<evidence type="ECO:0000256" key="2">
    <source>
        <dbReference type="ARBA" id="ARBA00011902"/>
    </source>
</evidence>
<sequence>MTTFFASLTGAARPVLAALALVLAASAAQAQMATSYAYTGGVQTYTVPAGITAVQVTATGASGGTHNTFVAGHLNGAVVRATLTVVPGEVLTVVGGQGGNGSFTLFNGAGGYNGGTGRNSGGGGGATDVRRASSAGSTGDYLPSRNALVVAGGSGGAGFDNPTLYNALGGGGGVPNGGDGQGRGTPGLGATQTAAGGGGVSGSGATGGTGNNGGARCAGGGGGYYGGGGAATSTGGSGGGGGSSWVMPTGSRDISYSLAPAIGNGSVSITPVATTYAYVAPNGGTQTYTVPAGVTAVQITATGASGGTYSGTAYSSGAQVQATLAVTPGEVLTVVVGSQGSSGTRVAGGYNGGGIGGGGGGGASDVRRASGNGSTGDYLTSRNALVVADGGGGGDISPPATGGNGGTPTGGAGTPLSSFYVNAVGRGATQTAPGSGGGCCNTTGSAGSNGIGGAGSATSGGGGGGGYYGGGGGGGYYGGGGGAGPSGGGGGSSWATAAATGVSYSVAPATGAGSVSILPLTTAYAYTGGLQTYLVPAGVTAVRVVATGGGGGIYNTVTTPAKGAVVQATLLVTPGEVLTLAVGGRGTDIAHSSGSSGVSVAGGYNGGGNGAGSGAGGGATDVRRAASVGSTGDYLPSRNALLVAGGGGGGHINSSMQGGDGGAPLGGNGRGFGTFGLGATHTAPGGGGVPGSGPIGASGTGDHNGGGGGGYYGGGGGGGGSSNGGGGGSSWVMPTSSTGISYSLASASTNGDVSITPVPLADLVVSTAGQPVPAGLYNSLTVLSGGVGTLAGPVSVVGSTTVASGGTLHDGCEALSGPGSFTLAAGGTLGICHKFGISATGSTGAIQVTGPRSFSPDASYLYTDGAQQTGSGLPATVRVLGLANGFNLALTNSVTATAAATFSRGVLLTGANTLTLGPTATLAEDEDGYVTGTVQTTRLLATAGATEAFGGLGLTLTPSGVTLPGSTLVIRTTGTARTGAGSSRSVLRYFDIQPTVTTGLNVALTLTVPDNELNNISESRLRLFKSEDAGANWQLQPAATFATTNASGTQPRSYTASLAGVRSFSLWTLGNARDPLPVELTTFTATAAGPAAVRLAWATASEKNSARFEVERSTTGEAFEPIGGVQAQGTKASPTAYAFPDKQPLAGRSYYRLRQVDLDGTASYSPVRAVTLGGPAHASFTAYPNPAHDAVTATGLPANAAVEVFDALGRAVARATADAAGTARLALPAGLAAGVYVVRSGAQARRLTVE</sequence>
<proteinExistence type="predicted"/>
<keyword evidence="8" id="KW-0418">Kinase</keyword>
<evidence type="ECO:0000313" key="19">
    <source>
        <dbReference type="EMBL" id="MDO7877627.1"/>
    </source>
</evidence>
<dbReference type="RefSeq" id="WP_305009079.1">
    <property type="nucleotide sequence ID" value="NZ_JAUQSY010000023.1"/>
</dbReference>
<keyword evidence="20" id="KW-1185">Reference proteome</keyword>
<feature type="domain" description="ALK/LTK-like glycine-rich" evidence="18">
    <location>
        <begin position="547"/>
        <end position="737"/>
    </location>
</feature>
<keyword evidence="13" id="KW-1015">Disulfide bond</keyword>
<keyword evidence="6 17" id="KW-0732">Signal</keyword>
<evidence type="ECO:0000259" key="18">
    <source>
        <dbReference type="Pfam" id="PF12810"/>
    </source>
</evidence>
<accession>A0ABT9BH94</accession>